<dbReference type="InterPro" id="IPR001173">
    <property type="entry name" value="Glyco_trans_2-like"/>
</dbReference>
<proteinExistence type="predicted"/>
<organism evidence="2">
    <name type="scientific">Dictyoglomus turgidum</name>
    <dbReference type="NCBI Taxonomy" id="513050"/>
    <lineage>
        <taxon>Bacteria</taxon>
        <taxon>Pseudomonadati</taxon>
        <taxon>Dictyoglomota</taxon>
        <taxon>Dictyoglomia</taxon>
        <taxon>Dictyoglomales</taxon>
        <taxon>Dictyoglomaceae</taxon>
        <taxon>Dictyoglomus</taxon>
    </lineage>
</organism>
<accession>A0A7C3WSM5</accession>
<protein>
    <submittedName>
        <fullName evidence="2">Glycosyltransferase</fullName>
    </submittedName>
</protein>
<reference evidence="2" key="1">
    <citation type="journal article" date="2020" name="mSystems">
        <title>Genome- and Community-Level Interaction Insights into Carbon Utilization and Element Cycling Functions of Hydrothermarchaeota in Hydrothermal Sediment.</title>
        <authorList>
            <person name="Zhou Z."/>
            <person name="Liu Y."/>
            <person name="Xu W."/>
            <person name="Pan J."/>
            <person name="Luo Z.H."/>
            <person name="Li M."/>
        </authorList>
    </citation>
    <scope>NUCLEOTIDE SEQUENCE [LARGE SCALE GENOMIC DNA]</scope>
    <source>
        <strain evidence="2">SpSt-751</strain>
    </source>
</reference>
<gene>
    <name evidence="2" type="ORF">ENV35_04560</name>
</gene>
<name>A0A7C3WSM5_9BACT</name>
<dbReference type="GO" id="GO:0016740">
    <property type="term" value="F:transferase activity"/>
    <property type="evidence" value="ECO:0007669"/>
    <property type="project" value="UniProtKB-KW"/>
</dbReference>
<feature type="domain" description="Glycosyltransferase 2-like" evidence="1">
    <location>
        <begin position="28"/>
        <end position="143"/>
    </location>
</feature>
<sequence>MIYAIRTIGREQLTSLLSSIFFVGVKGKIILVNDRERLSNTQYYLLEILKRNGYQIEIVELNSHNPGKALFEIVKRLYNEKGYALILDDDVFFTKKHLKDILKYKGKYDVVCYLQRFLKEDENKELLEHSKKIPVIDPYFTLINLDKLKKVDFEKFQLLNFMFGISEWLYFGKLLLLERLSFFLLRKEDRPYHIYFFEEKPWKISFLEWKKVVEKIYKSKDFYELAINSLEETMKEKII</sequence>
<dbReference type="SUPFAM" id="SSF53448">
    <property type="entry name" value="Nucleotide-diphospho-sugar transferases"/>
    <property type="match status" value="1"/>
</dbReference>
<dbReference type="Gene3D" id="3.90.550.10">
    <property type="entry name" value="Spore Coat Polysaccharide Biosynthesis Protein SpsA, Chain A"/>
    <property type="match status" value="1"/>
</dbReference>
<dbReference type="EMBL" id="DTGA01000104">
    <property type="protein sequence ID" value="HGB31129.1"/>
    <property type="molecule type" value="Genomic_DNA"/>
</dbReference>
<evidence type="ECO:0000259" key="1">
    <source>
        <dbReference type="Pfam" id="PF00535"/>
    </source>
</evidence>
<comment type="caution">
    <text evidence="2">The sequence shown here is derived from an EMBL/GenBank/DDBJ whole genome shotgun (WGS) entry which is preliminary data.</text>
</comment>
<dbReference type="InterPro" id="IPR029044">
    <property type="entry name" value="Nucleotide-diphossugar_trans"/>
</dbReference>
<evidence type="ECO:0000313" key="2">
    <source>
        <dbReference type="EMBL" id="HGB31129.1"/>
    </source>
</evidence>
<keyword evidence="2" id="KW-0808">Transferase</keyword>
<dbReference type="Pfam" id="PF00535">
    <property type="entry name" value="Glycos_transf_2"/>
    <property type="match status" value="1"/>
</dbReference>
<dbReference type="AlphaFoldDB" id="A0A7C3WSM5"/>